<evidence type="ECO:0000313" key="2">
    <source>
        <dbReference type="EMBL" id="POV99287.1"/>
    </source>
</evidence>
<organism evidence="2 3">
    <name type="scientific">Puccinia striiformis</name>
    <dbReference type="NCBI Taxonomy" id="27350"/>
    <lineage>
        <taxon>Eukaryota</taxon>
        <taxon>Fungi</taxon>
        <taxon>Dikarya</taxon>
        <taxon>Basidiomycota</taxon>
        <taxon>Pucciniomycotina</taxon>
        <taxon>Pucciniomycetes</taxon>
        <taxon>Pucciniales</taxon>
        <taxon>Pucciniaceae</taxon>
        <taxon>Puccinia</taxon>
    </lineage>
</organism>
<evidence type="ECO:0000256" key="1">
    <source>
        <dbReference type="SAM" id="SignalP"/>
    </source>
</evidence>
<comment type="caution">
    <text evidence="2">The sequence shown here is derived from an EMBL/GenBank/DDBJ whole genome shotgun (WGS) entry which is preliminary data.</text>
</comment>
<dbReference type="Proteomes" id="UP000238274">
    <property type="component" value="Unassembled WGS sequence"/>
</dbReference>
<reference evidence="2 3" key="1">
    <citation type="submission" date="2017-12" db="EMBL/GenBank/DDBJ databases">
        <title>Gene loss provides genomic basis for host adaptation in cereal stripe rust fungi.</title>
        <authorList>
            <person name="Xia C."/>
        </authorList>
    </citation>
    <scope>NUCLEOTIDE SEQUENCE [LARGE SCALE GENOMIC DNA]</scope>
    <source>
        <strain evidence="2 3">93TX-2</strain>
    </source>
</reference>
<accession>A0A2S4UPZ6</accession>
<proteinExistence type="predicted"/>
<dbReference type="VEuPathDB" id="FungiDB:PSHT_13603"/>
<dbReference type="EMBL" id="PKSM01000276">
    <property type="protein sequence ID" value="POV99287.1"/>
    <property type="molecule type" value="Genomic_DNA"/>
</dbReference>
<evidence type="ECO:0000313" key="3">
    <source>
        <dbReference type="Proteomes" id="UP000238274"/>
    </source>
</evidence>
<dbReference type="OrthoDB" id="2519142at2759"/>
<reference evidence="3" key="3">
    <citation type="journal article" date="2018" name="Mol. Plant Microbe Interact.">
        <title>Genome sequence resources for the wheat stripe rust pathogen (Puccinia striiformis f. sp. tritici) and the barley stripe rust pathogen (Puccinia striiformis f. sp. hordei).</title>
        <authorList>
            <person name="Xia C."/>
            <person name="Wang M."/>
            <person name="Yin C."/>
            <person name="Cornejo O.E."/>
            <person name="Hulbert S.H."/>
            <person name="Chen X."/>
        </authorList>
    </citation>
    <scope>NUCLEOTIDE SEQUENCE [LARGE SCALE GENOMIC DNA]</scope>
    <source>
        <strain evidence="3">93TX-2</strain>
    </source>
</reference>
<reference evidence="3" key="2">
    <citation type="journal article" date="2018" name="BMC Genomics">
        <title>Genomic insights into host adaptation between the wheat stripe rust pathogen (Puccinia striiformis f. sp. tritici) and the barley stripe rust pathogen (Puccinia striiformis f. sp. hordei).</title>
        <authorList>
            <person name="Xia C."/>
            <person name="Wang M."/>
            <person name="Yin C."/>
            <person name="Cornejo O.E."/>
            <person name="Hulbert S.H."/>
            <person name="Chen X."/>
        </authorList>
    </citation>
    <scope>NUCLEOTIDE SEQUENCE [LARGE SCALE GENOMIC DNA]</scope>
    <source>
        <strain evidence="3">93TX-2</strain>
    </source>
</reference>
<keyword evidence="3" id="KW-1185">Reference proteome</keyword>
<gene>
    <name evidence="2" type="ORF">PSHT_13603</name>
</gene>
<sequence length="542" mass="63806">MTNYSRFRRIGLQLLCFLPIARCMAPHVALPAIEMRDSLQGEARGIENPGLREPVRKYLETVPHFAQQVTIFPDLVQKDSLENEFIHLTEYLENFEKGEAYLNLRQRDRKSAEGILKQRNRLKAFHQLVLEQVQHKIIDAKPEAESSYSININKDTTPINKTARERLVAPLNQIIDSCMPQNNDYHRDHDAEAMVMILENAMIESLSKILLDIDSLKSKQPPEHHPTFLKLQNHVFQIVAYLYKHKMMADESFRKFCNTDRVVKIAAITMAHTFRLQYKLVQIGWSKIIPNYSNFSPYRIFLLGLEPYQKRYFSYLSLEQSLDNDFHAKMQMLRSPRTWIYFDSEFFGRLEKYNEAKLISRQALEIFKTGDQDYMRIKRDLGILARIFMMDEPSTPKEHAAQQFRSISFFILEFVQDNYGEEILQDIQTDQLIKNRMDFMLAYYQKSAELLNVIHYLKGGVDSDIQGHKCLTGIESGKKNIKNLHEEYLSISRYVDLIIQENQKFFTENKWKNWLISHNKFVTEIRDHIDMTNKKALVKIVV</sequence>
<feature type="signal peptide" evidence="1">
    <location>
        <begin position="1"/>
        <end position="23"/>
    </location>
</feature>
<protein>
    <submittedName>
        <fullName evidence="2">Uncharacterized protein</fullName>
    </submittedName>
</protein>
<dbReference type="VEuPathDB" id="FungiDB:PSTT_01446"/>
<keyword evidence="1" id="KW-0732">Signal</keyword>
<dbReference type="AlphaFoldDB" id="A0A2S4UPZ6"/>
<feature type="chain" id="PRO_5015602219" evidence="1">
    <location>
        <begin position="24"/>
        <end position="542"/>
    </location>
</feature>
<name>A0A2S4UPZ6_9BASI</name>